<dbReference type="GO" id="GO:0003725">
    <property type="term" value="F:double-stranded RNA binding"/>
    <property type="evidence" value="ECO:0007669"/>
    <property type="project" value="InterPro"/>
</dbReference>
<dbReference type="PANTHER" id="PTHR17490">
    <property type="entry name" value="SUA5"/>
    <property type="match status" value="1"/>
</dbReference>
<dbReference type="GO" id="GO:0005524">
    <property type="term" value="F:ATP binding"/>
    <property type="evidence" value="ECO:0007669"/>
    <property type="project" value="UniProtKB-KW"/>
</dbReference>
<comment type="catalytic activity">
    <reaction evidence="11">
        <text>L-threonine + hydrogencarbonate + ATP = L-threonylcarbamoyladenylate + diphosphate + H2O</text>
        <dbReference type="Rhea" id="RHEA:36407"/>
        <dbReference type="ChEBI" id="CHEBI:15377"/>
        <dbReference type="ChEBI" id="CHEBI:17544"/>
        <dbReference type="ChEBI" id="CHEBI:30616"/>
        <dbReference type="ChEBI" id="CHEBI:33019"/>
        <dbReference type="ChEBI" id="CHEBI:57926"/>
        <dbReference type="ChEBI" id="CHEBI:73682"/>
        <dbReference type="EC" id="2.7.7.87"/>
    </reaction>
</comment>
<name>A0A1G2HTN4_9BACT</name>
<proteinExistence type="inferred from homology"/>
<keyword evidence="4" id="KW-0963">Cytoplasm</keyword>
<dbReference type="GO" id="GO:0000049">
    <property type="term" value="F:tRNA binding"/>
    <property type="evidence" value="ECO:0007669"/>
    <property type="project" value="TreeGrafter"/>
</dbReference>
<evidence type="ECO:0000256" key="9">
    <source>
        <dbReference type="ARBA" id="ARBA00022840"/>
    </source>
</evidence>
<keyword evidence="9" id="KW-0067">ATP-binding</keyword>
<dbReference type="GO" id="GO:0008033">
    <property type="term" value="P:tRNA processing"/>
    <property type="evidence" value="ECO:0007669"/>
    <property type="project" value="UniProtKB-KW"/>
</dbReference>
<evidence type="ECO:0000259" key="12">
    <source>
        <dbReference type="PROSITE" id="PS51163"/>
    </source>
</evidence>
<evidence type="ECO:0000256" key="7">
    <source>
        <dbReference type="ARBA" id="ARBA00022695"/>
    </source>
</evidence>
<dbReference type="SUPFAM" id="SSF55821">
    <property type="entry name" value="YrdC/RibB"/>
    <property type="match status" value="1"/>
</dbReference>
<dbReference type="Proteomes" id="UP000178774">
    <property type="component" value="Unassembled WGS sequence"/>
</dbReference>
<dbReference type="GO" id="GO:0005737">
    <property type="term" value="C:cytoplasm"/>
    <property type="evidence" value="ECO:0007669"/>
    <property type="project" value="UniProtKB-SubCell"/>
</dbReference>
<feature type="domain" description="YrdC-like" evidence="12">
    <location>
        <begin position="1"/>
        <end position="180"/>
    </location>
</feature>
<evidence type="ECO:0000256" key="10">
    <source>
        <dbReference type="ARBA" id="ARBA00029774"/>
    </source>
</evidence>
<dbReference type="InterPro" id="IPR017945">
    <property type="entry name" value="DHBP_synth_RibB-like_a/b_dom"/>
</dbReference>
<evidence type="ECO:0000256" key="2">
    <source>
        <dbReference type="ARBA" id="ARBA00007663"/>
    </source>
</evidence>
<dbReference type="InterPro" id="IPR050156">
    <property type="entry name" value="TC-AMP_synthase_SUA5"/>
</dbReference>
<evidence type="ECO:0000256" key="5">
    <source>
        <dbReference type="ARBA" id="ARBA00022679"/>
    </source>
</evidence>
<dbReference type="InterPro" id="IPR006070">
    <property type="entry name" value="Sua5-like_dom"/>
</dbReference>
<evidence type="ECO:0000313" key="14">
    <source>
        <dbReference type="Proteomes" id="UP000178774"/>
    </source>
</evidence>
<evidence type="ECO:0000313" key="13">
    <source>
        <dbReference type="EMBL" id="OGZ65238.1"/>
    </source>
</evidence>
<dbReference type="AlphaFoldDB" id="A0A1G2HTN4"/>
<comment type="subcellular location">
    <subcellularLocation>
        <location evidence="1">Cytoplasm</location>
    </subcellularLocation>
</comment>
<gene>
    <name evidence="13" type="ORF">A2822_03760</name>
</gene>
<dbReference type="Pfam" id="PF01300">
    <property type="entry name" value="Sua5_yciO_yrdC"/>
    <property type="match status" value="1"/>
</dbReference>
<evidence type="ECO:0000256" key="4">
    <source>
        <dbReference type="ARBA" id="ARBA00022490"/>
    </source>
</evidence>
<dbReference type="PROSITE" id="PS51163">
    <property type="entry name" value="YRDC"/>
    <property type="match status" value="1"/>
</dbReference>
<reference evidence="13 14" key="1">
    <citation type="journal article" date="2016" name="Nat. Commun.">
        <title>Thousands of microbial genomes shed light on interconnected biogeochemical processes in an aquifer system.</title>
        <authorList>
            <person name="Anantharaman K."/>
            <person name="Brown C.T."/>
            <person name="Hug L.A."/>
            <person name="Sharon I."/>
            <person name="Castelle C.J."/>
            <person name="Probst A.J."/>
            <person name="Thomas B.C."/>
            <person name="Singh A."/>
            <person name="Wilkins M.J."/>
            <person name="Karaoz U."/>
            <person name="Brodie E.L."/>
            <person name="Williams K.H."/>
            <person name="Hubbard S.S."/>
            <person name="Banfield J.F."/>
        </authorList>
    </citation>
    <scope>NUCLEOTIDE SEQUENCE [LARGE SCALE GENOMIC DNA]</scope>
</reference>
<dbReference type="Gene3D" id="3.90.870.10">
    <property type="entry name" value="DHBP synthase"/>
    <property type="match status" value="1"/>
</dbReference>
<comment type="caution">
    <text evidence="13">The sequence shown here is derived from an EMBL/GenBank/DDBJ whole genome shotgun (WGS) entry which is preliminary data.</text>
</comment>
<accession>A0A1G2HTN4</accession>
<comment type="similarity">
    <text evidence="2">Belongs to the SUA5 family.</text>
</comment>
<evidence type="ECO:0000256" key="1">
    <source>
        <dbReference type="ARBA" id="ARBA00004496"/>
    </source>
</evidence>
<dbReference type="PANTHER" id="PTHR17490:SF16">
    <property type="entry name" value="THREONYLCARBAMOYL-AMP SYNTHASE"/>
    <property type="match status" value="1"/>
</dbReference>
<evidence type="ECO:0000256" key="6">
    <source>
        <dbReference type="ARBA" id="ARBA00022694"/>
    </source>
</evidence>
<evidence type="ECO:0000256" key="11">
    <source>
        <dbReference type="ARBA" id="ARBA00048366"/>
    </source>
</evidence>
<keyword evidence="5" id="KW-0808">Transferase</keyword>
<keyword evidence="7" id="KW-0548">Nucleotidyltransferase</keyword>
<evidence type="ECO:0000256" key="3">
    <source>
        <dbReference type="ARBA" id="ARBA00012584"/>
    </source>
</evidence>
<dbReference type="EC" id="2.7.7.87" evidence="3"/>
<dbReference type="GO" id="GO:0006450">
    <property type="term" value="P:regulation of translational fidelity"/>
    <property type="evidence" value="ECO:0007669"/>
    <property type="project" value="TreeGrafter"/>
</dbReference>
<dbReference type="GO" id="GO:0061710">
    <property type="term" value="F:L-threonylcarbamoyladenylate synthase"/>
    <property type="evidence" value="ECO:0007669"/>
    <property type="project" value="UniProtKB-EC"/>
</dbReference>
<organism evidence="13 14">
    <name type="scientific">Candidatus Staskawiczbacteria bacterium RIFCSPHIGHO2_01_FULL_41_41</name>
    <dbReference type="NCBI Taxonomy" id="1802203"/>
    <lineage>
        <taxon>Bacteria</taxon>
        <taxon>Candidatus Staskawicziibacteriota</taxon>
    </lineage>
</organism>
<keyword evidence="6" id="KW-0819">tRNA processing</keyword>
<dbReference type="NCBIfam" id="TIGR00057">
    <property type="entry name" value="L-threonylcarbamoyladenylate synthase"/>
    <property type="match status" value="1"/>
</dbReference>
<protein>
    <recommendedName>
        <fullName evidence="10">L-threonylcarbamoyladenylate synthase</fullName>
        <ecNumber evidence="3">2.7.7.87</ecNumber>
    </recommendedName>
    <alternativeName>
        <fullName evidence="10">L-threonylcarbamoyladenylate synthase</fullName>
    </alternativeName>
</protein>
<evidence type="ECO:0000256" key="8">
    <source>
        <dbReference type="ARBA" id="ARBA00022741"/>
    </source>
</evidence>
<keyword evidence="8" id="KW-0547">Nucleotide-binding</keyword>
<sequence>MEKLNKAISVLKKGGVVIVPTDTVYGFIADAGNKKAVKKIYKIKKRPKAKPLPVFVSSIKMARQLAEIDASQFKILRKYWPGKYTFILSRNLPDVGRRVLYGQDKKTIALRIPNHAFLQKLLKKVNRPLVQTSVNISTQEPLKTAEQIMTTFGENRLVGLIITVDKPLKSKSSKIIDLTT</sequence>
<dbReference type="EMBL" id="MHOP01000025">
    <property type="protein sequence ID" value="OGZ65238.1"/>
    <property type="molecule type" value="Genomic_DNA"/>
</dbReference>